<dbReference type="AlphaFoldDB" id="A0ABC9Q1L0"/>
<name>A0ABC9Q1L0_STAA5</name>
<dbReference type="Proteomes" id="UP000003093">
    <property type="component" value="Unassembled WGS sequence"/>
</dbReference>
<evidence type="ECO:0000313" key="1">
    <source>
        <dbReference type="EMBL" id="EIA14724.1"/>
    </source>
</evidence>
<evidence type="ECO:0000313" key="2">
    <source>
        <dbReference type="Proteomes" id="UP000003093"/>
    </source>
</evidence>
<reference evidence="1 2" key="1">
    <citation type="journal article" date="2012" name="MBio">
        <title>Identification of a highly transmissible animal-independent Staphylococcus aureus ST398 clone with distinct genomic and cell adhesion properties.</title>
        <authorList>
            <person name="Uhlemann A.C."/>
            <person name="Porcella S.F."/>
            <person name="Trivedi S."/>
            <person name="Sullivan S.B."/>
            <person name="Hafer C."/>
            <person name="Kennedy A.D."/>
            <person name="Barbian K.D."/>
            <person name="McCarthy A.J."/>
            <person name="Street C."/>
            <person name="Hirschberg D.L."/>
            <person name="Lipkin W.I."/>
            <person name="Lindsay J.A."/>
            <person name="DeLeo F.R."/>
            <person name="Lowy F.D."/>
        </authorList>
    </citation>
    <scope>NUCLEOTIDE SEQUENCE [LARGE SCALE GENOMIC DNA]</scope>
    <source>
        <strain evidence="1 2">DR10</strain>
    </source>
</reference>
<sequence>MMIMRKEIEALIFSDVSSYDIYVNTGVNQGLIGDIKDGYLTIDSMPYIDAERLYHFAMERKSLVTN</sequence>
<dbReference type="EMBL" id="AIDT01000003">
    <property type="protein sequence ID" value="EIA14724.1"/>
    <property type="molecule type" value="Genomic_DNA"/>
</dbReference>
<protein>
    <submittedName>
        <fullName evidence="1">Uncharacterized protein</fullName>
    </submittedName>
</protein>
<proteinExistence type="predicted"/>
<comment type="caution">
    <text evidence="1">The sequence shown here is derived from an EMBL/GenBank/DDBJ whole genome shotgun (WGS) entry which is preliminary data.</text>
</comment>
<gene>
    <name evidence="1" type="ORF">ST398NM02_2538</name>
</gene>
<accession>A0ABC9Q1L0</accession>
<organism evidence="1 2">
    <name type="scientific">Staphylococcus aureus subsp. aureus DR10</name>
    <dbReference type="NCBI Taxonomy" id="1155079"/>
    <lineage>
        <taxon>Bacteria</taxon>
        <taxon>Bacillati</taxon>
        <taxon>Bacillota</taxon>
        <taxon>Bacilli</taxon>
        <taxon>Bacillales</taxon>
        <taxon>Staphylococcaceae</taxon>
        <taxon>Staphylococcus</taxon>
    </lineage>
</organism>